<sequence length="110" mass="12375">MKSIKTKILAMIGGIAILAMIISGVFTMKNTVKTESKNQESISTLTTKNIVSNINEYFTRYKTMAIQMAGNTSIRNVLTDATRKDYKNHSSYKDAYKSLGYVKEKDTHIL</sequence>
<dbReference type="Proteomes" id="UP001288778">
    <property type="component" value="Unassembled WGS sequence"/>
</dbReference>
<evidence type="ECO:0000313" key="2">
    <source>
        <dbReference type="Proteomes" id="UP001288778"/>
    </source>
</evidence>
<dbReference type="RefSeq" id="WP_409193341.1">
    <property type="nucleotide sequence ID" value="NZ_WNUI01000384.1"/>
</dbReference>
<reference evidence="1" key="1">
    <citation type="submission" date="2019-11" db="EMBL/GenBank/DDBJ databases">
        <title>Characterization of Clostridium perfringens isolates from swine manure treated agricultural soils.</title>
        <authorList>
            <person name="Wushke S.T."/>
        </authorList>
    </citation>
    <scope>NUCLEOTIDE SEQUENCE</scope>
    <source>
        <strain evidence="1">X94</strain>
    </source>
</reference>
<gene>
    <name evidence="1" type="ORF">GNF68_16055</name>
</gene>
<dbReference type="EMBL" id="WNUI01000384">
    <property type="protein sequence ID" value="MDZ4910510.1"/>
    <property type="molecule type" value="Genomic_DNA"/>
</dbReference>
<accession>A0AAW9I4J5</accession>
<name>A0AAW9I4J5_CLOPF</name>
<dbReference type="AlphaFoldDB" id="A0AAW9I4J5"/>
<feature type="non-terminal residue" evidence="1">
    <location>
        <position position="110"/>
    </location>
</feature>
<protein>
    <submittedName>
        <fullName evidence="1">Methyl-accepting chemotaxis protein</fullName>
    </submittedName>
</protein>
<evidence type="ECO:0000313" key="1">
    <source>
        <dbReference type="EMBL" id="MDZ4910510.1"/>
    </source>
</evidence>
<proteinExistence type="predicted"/>
<comment type="caution">
    <text evidence="1">The sequence shown here is derived from an EMBL/GenBank/DDBJ whole genome shotgun (WGS) entry which is preliminary data.</text>
</comment>
<organism evidence="1 2">
    <name type="scientific">Clostridium perfringens</name>
    <dbReference type="NCBI Taxonomy" id="1502"/>
    <lineage>
        <taxon>Bacteria</taxon>
        <taxon>Bacillati</taxon>
        <taxon>Bacillota</taxon>
        <taxon>Clostridia</taxon>
        <taxon>Eubacteriales</taxon>
        <taxon>Clostridiaceae</taxon>
        <taxon>Clostridium</taxon>
    </lineage>
</organism>